<sequence>MLKKLLRGLAASVLLAAPVVASADHLRPQLLLTARLNGSHETPSVTTPAQGVAGFTLNATRDTLFVQAAFANLSGAIVGVHVHEGAVGVAGPIVTSLVPLLRGNRLSGYLTGADISSDKLAKYLRGDYYLNVHTAANPNGEIRGQLLVETDQEFSGTLNGTQEVPQVPTAGTGLGVFTLNQNQKKMKFRVVVAGLSSAITGAHFHRGAVGVSGPIVVDLVPFVSGNVIEGEIVPTADFLTSLNQQEIYINVHTSTYPNGEIRAQVLPVSRNLVFDARLDGAQLVPAVTTAAKAVAVGRLGAALDSITVLVAHTSLSSAPLALNFHNAELGQANTTANLLGSVPITSGNTVGNVTTFQLAGPNLPDAFVNLLLRGSLNVVLSTAGSATGEIRGQVYRLAREGYTSSFNGAQERPTPTASSGYGVGVVSIDRDQTNAHFMAVWDGLTGPAAMGHFHTGLRTEAGPVAFTLTPFFDNAAAPAAAYGYWEAENTAEPFTLRRSLQFRRDSMYINLHTAAVPGGEIRGQVIRGARNLQQILAAQPAAVVAGSLRTAPNPFTSALTLSFDARVAGTGRLQFADVLGRSVTTQTVVVRPGINVLPLALLHAAPGFYLLTLDVGNTRLITRVAKE</sequence>
<feature type="signal peptide" evidence="1">
    <location>
        <begin position="1"/>
        <end position="23"/>
    </location>
</feature>
<proteinExistence type="predicted"/>
<feature type="chain" id="PRO_5045990936" evidence="1">
    <location>
        <begin position="24"/>
        <end position="627"/>
    </location>
</feature>
<dbReference type="Pfam" id="PF07452">
    <property type="entry name" value="CHRD"/>
    <property type="match status" value="4"/>
</dbReference>
<dbReference type="PANTHER" id="PTHR46526:SF1">
    <property type="entry name" value="CHORDIN"/>
    <property type="match status" value="1"/>
</dbReference>
<organism evidence="3 4">
    <name type="scientific">Hymenobacter jeongseonensis</name>
    <dbReference type="NCBI Taxonomy" id="2791027"/>
    <lineage>
        <taxon>Bacteria</taxon>
        <taxon>Pseudomonadati</taxon>
        <taxon>Bacteroidota</taxon>
        <taxon>Cytophagia</taxon>
        <taxon>Cytophagales</taxon>
        <taxon>Hymenobacteraceae</taxon>
        <taxon>Hymenobacter</taxon>
    </lineage>
</organism>
<keyword evidence="4" id="KW-1185">Reference proteome</keyword>
<feature type="domain" description="CHRD" evidence="2">
    <location>
        <begin position="28"/>
        <end position="151"/>
    </location>
</feature>
<keyword evidence="1" id="KW-0732">Signal</keyword>
<dbReference type="EMBL" id="JADQDQ010000003">
    <property type="protein sequence ID" value="MBF9237431.1"/>
    <property type="molecule type" value="Genomic_DNA"/>
</dbReference>
<feature type="domain" description="CHRD" evidence="2">
    <location>
        <begin position="402"/>
        <end position="530"/>
    </location>
</feature>
<name>A0ABS0IGE2_9BACT</name>
<dbReference type="InterPro" id="IPR010895">
    <property type="entry name" value="CHRD"/>
</dbReference>
<dbReference type="InterPro" id="IPR052278">
    <property type="entry name" value="Chordin-like_regulators"/>
</dbReference>
<evidence type="ECO:0000256" key="1">
    <source>
        <dbReference type="SAM" id="SignalP"/>
    </source>
</evidence>
<dbReference type="PROSITE" id="PS50933">
    <property type="entry name" value="CHRD"/>
    <property type="match status" value="3"/>
</dbReference>
<dbReference type="SMART" id="SM00754">
    <property type="entry name" value="CHRD"/>
    <property type="match status" value="4"/>
</dbReference>
<gene>
    <name evidence="3" type="ORF">I2I05_08475</name>
</gene>
<evidence type="ECO:0000259" key="2">
    <source>
        <dbReference type="PROSITE" id="PS50933"/>
    </source>
</evidence>
<accession>A0ABS0IGE2</accession>
<dbReference type="Proteomes" id="UP000597617">
    <property type="component" value="Unassembled WGS sequence"/>
</dbReference>
<evidence type="ECO:0000313" key="4">
    <source>
        <dbReference type="Proteomes" id="UP000597617"/>
    </source>
</evidence>
<dbReference type="RefSeq" id="WP_196281803.1">
    <property type="nucleotide sequence ID" value="NZ_JADQDQ010000003.1"/>
</dbReference>
<feature type="domain" description="CHRD" evidence="2">
    <location>
        <begin position="270"/>
        <end position="399"/>
    </location>
</feature>
<protein>
    <submittedName>
        <fullName evidence="3">CHRD domain-containing protein</fullName>
    </submittedName>
</protein>
<comment type="caution">
    <text evidence="3">The sequence shown here is derived from an EMBL/GenBank/DDBJ whole genome shotgun (WGS) entry which is preliminary data.</text>
</comment>
<evidence type="ECO:0000313" key="3">
    <source>
        <dbReference type="EMBL" id="MBF9237431.1"/>
    </source>
</evidence>
<dbReference type="PANTHER" id="PTHR46526">
    <property type="entry name" value="CHORDIN"/>
    <property type="match status" value="1"/>
</dbReference>
<reference evidence="3 4" key="1">
    <citation type="submission" date="2020-11" db="EMBL/GenBank/DDBJ databases">
        <authorList>
            <person name="Kim M.K."/>
        </authorList>
    </citation>
    <scope>NUCLEOTIDE SEQUENCE [LARGE SCALE GENOMIC DNA]</scope>
    <source>
        <strain evidence="3 4">BT683</strain>
    </source>
</reference>